<evidence type="ECO:0000313" key="2">
    <source>
        <dbReference type="Proteomes" id="UP001345691"/>
    </source>
</evidence>
<proteinExistence type="predicted"/>
<keyword evidence="2" id="KW-1185">Reference proteome</keyword>
<protein>
    <submittedName>
        <fullName evidence="1">Uncharacterized protein</fullName>
    </submittedName>
</protein>
<reference evidence="1 2" key="1">
    <citation type="submission" date="2023-08" db="EMBL/GenBank/DDBJ databases">
        <title>Black Yeasts Isolated from many extreme environments.</title>
        <authorList>
            <person name="Coleine C."/>
            <person name="Stajich J.E."/>
            <person name="Selbmann L."/>
        </authorList>
    </citation>
    <scope>NUCLEOTIDE SEQUENCE [LARGE SCALE GENOMIC DNA]</scope>
    <source>
        <strain evidence="1 2">CCFEE 6328</strain>
    </source>
</reference>
<evidence type="ECO:0000313" key="1">
    <source>
        <dbReference type="EMBL" id="KAK5054068.1"/>
    </source>
</evidence>
<accession>A0ABR0J1M8</accession>
<organism evidence="1 2">
    <name type="scientific">Exophiala sideris</name>
    <dbReference type="NCBI Taxonomy" id="1016849"/>
    <lineage>
        <taxon>Eukaryota</taxon>
        <taxon>Fungi</taxon>
        <taxon>Dikarya</taxon>
        <taxon>Ascomycota</taxon>
        <taxon>Pezizomycotina</taxon>
        <taxon>Eurotiomycetes</taxon>
        <taxon>Chaetothyriomycetidae</taxon>
        <taxon>Chaetothyriales</taxon>
        <taxon>Herpotrichiellaceae</taxon>
        <taxon>Exophiala</taxon>
    </lineage>
</organism>
<name>A0ABR0J1M8_9EURO</name>
<gene>
    <name evidence="1" type="ORF">LTR69_009030</name>
</gene>
<dbReference type="EMBL" id="JAVRRF010000024">
    <property type="protein sequence ID" value="KAK5054068.1"/>
    <property type="molecule type" value="Genomic_DNA"/>
</dbReference>
<dbReference type="Gene3D" id="3.40.50.720">
    <property type="entry name" value="NAD(P)-binding Rossmann-like Domain"/>
    <property type="match status" value="1"/>
</dbReference>
<dbReference type="Proteomes" id="UP001345691">
    <property type="component" value="Unassembled WGS sequence"/>
</dbReference>
<comment type="caution">
    <text evidence="1">The sequence shown here is derived from an EMBL/GenBank/DDBJ whole genome shotgun (WGS) entry which is preliminary data.</text>
</comment>
<sequence>MVSRTIQTVRRSAFFSQRLTKPQDPQDLIGKDPDLFRSFDLVISVDQPRPFELALSDLRWSNGGDNDPDLPFIVTRKSGNACKFRCQYRELLVETSNISRFVSLPMELPPWTQEKRALVASTIQEQFKPEHNPDVQAYLAIGLAFLSQQESTGSWPSAEDKQKVQENVRNTGSASDTKVQKLIDSFCEQGLAGPNETKLILARLLVLDALKLLTGSGQPINNTNIEEVYRIMAKK</sequence>